<reference evidence="2 3" key="1">
    <citation type="journal article" date="2012" name="Sci. Rep.">
        <title>Genomic perspectives on the evolution of fungal entomopathogenicity in Beauveria bassiana.</title>
        <authorList>
            <person name="Xiao G."/>
            <person name="Ying S.H."/>
            <person name="Zheng P."/>
            <person name="Wang Z.L."/>
            <person name="Zhang S."/>
            <person name="Xie X.Q."/>
            <person name="Shang Y."/>
            <person name="St Leger R.J."/>
            <person name="Zhao G.P."/>
            <person name="Wang C."/>
            <person name="Feng M.G."/>
        </authorList>
    </citation>
    <scope>NUCLEOTIDE SEQUENCE [LARGE SCALE GENOMIC DNA]</scope>
    <source>
        <strain evidence="2 3">ARSEF 2860</strain>
    </source>
</reference>
<keyword evidence="3" id="KW-1185">Reference proteome</keyword>
<name>J4UES7_BEAB2</name>
<sequence>MQDALPEPLNLAGSAAVFSGKSMSQVERYRVAMSSIFGTWIDRLDVRSPRSYFLDRWLDGSSPRSWGGHVTSPSFLGADASDPGPPHSAPRTRRSMERMNYGLLTRATYAWVPGPSLMALKKYATLKTFSDFIKIRLKKLIYGNSSHVSPEGSAYGSVWEVLGRQVDLRSCQCVHYG</sequence>
<dbReference type="Proteomes" id="UP000002762">
    <property type="component" value="Unassembled WGS sequence"/>
</dbReference>
<dbReference type="RefSeq" id="XP_008603588.1">
    <property type="nucleotide sequence ID" value="XM_008605366.1"/>
</dbReference>
<evidence type="ECO:0000313" key="3">
    <source>
        <dbReference type="Proteomes" id="UP000002762"/>
    </source>
</evidence>
<gene>
    <name evidence="2" type="ORF">BBA_10269</name>
</gene>
<evidence type="ECO:0000313" key="2">
    <source>
        <dbReference type="EMBL" id="EJP60782.1"/>
    </source>
</evidence>
<protein>
    <submittedName>
        <fullName evidence="2">Uncharacterized protein</fullName>
    </submittedName>
</protein>
<dbReference type="InParanoid" id="J4UES7"/>
<dbReference type="AlphaFoldDB" id="J4UES7"/>
<evidence type="ECO:0000256" key="1">
    <source>
        <dbReference type="SAM" id="MobiDB-lite"/>
    </source>
</evidence>
<accession>J4UES7</accession>
<dbReference type="GeneID" id="19893281"/>
<feature type="region of interest" description="Disordered" evidence="1">
    <location>
        <begin position="75"/>
        <end position="94"/>
    </location>
</feature>
<dbReference type="EMBL" id="JH725261">
    <property type="protein sequence ID" value="EJP60782.1"/>
    <property type="molecule type" value="Genomic_DNA"/>
</dbReference>
<proteinExistence type="predicted"/>
<organism evidence="2 3">
    <name type="scientific">Beauveria bassiana (strain ARSEF 2860)</name>
    <name type="common">White muscardine disease fungus</name>
    <name type="synonym">Tritirachium shiotae</name>
    <dbReference type="NCBI Taxonomy" id="655819"/>
    <lineage>
        <taxon>Eukaryota</taxon>
        <taxon>Fungi</taxon>
        <taxon>Dikarya</taxon>
        <taxon>Ascomycota</taxon>
        <taxon>Pezizomycotina</taxon>
        <taxon>Sordariomycetes</taxon>
        <taxon>Hypocreomycetidae</taxon>
        <taxon>Hypocreales</taxon>
        <taxon>Cordycipitaceae</taxon>
        <taxon>Beauveria</taxon>
    </lineage>
</organism>
<dbReference type="HOGENOM" id="CLU_1517615_0_0_1"/>